<dbReference type="RefSeq" id="WP_128143847.1">
    <property type="nucleotide sequence ID" value="NZ_JAQOZX010000001.1"/>
</dbReference>
<gene>
    <name evidence="3" type="ORF">NCTC9419_01625</name>
</gene>
<organism evidence="3 4">
    <name type="scientific">Serratia rubidaea</name>
    <name type="common">Serratia marinorubra</name>
    <dbReference type="NCBI Taxonomy" id="61652"/>
    <lineage>
        <taxon>Bacteria</taxon>
        <taxon>Pseudomonadati</taxon>
        <taxon>Pseudomonadota</taxon>
        <taxon>Gammaproteobacteria</taxon>
        <taxon>Enterobacterales</taxon>
        <taxon>Yersiniaceae</taxon>
        <taxon>Serratia</taxon>
    </lineage>
</organism>
<evidence type="ECO:0000313" key="4">
    <source>
        <dbReference type="Proteomes" id="UP000271603"/>
    </source>
</evidence>
<protein>
    <submittedName>
        <fullName evidence="3">Type III secretion apparatus protein, YscD/HrpQ family</fullName>
    </submittedName>
</protein>
<evidence type="ECO:0000313" key="3">
    <source>
        <dbReference type="EMBL" id="VEA70133.1"/>
    </source>
</evidence>
<reference evidence="3 4" key="1">
    <citation type="submission" date="2018-12" db="EMBL/GenBank/DDBJ databases">
        <authorList>
            <consortium name="Pathogen Informatics"/>
        </authorList>
    </citation>
    <scope>NUCLEOTIDE SEQUENCE [LARGE SCALE GENOMIC DNA]</scope>
    <source>
        <strain evidence="3 4">NCTC9419</strain>
    </source>
</reference>
<dbReference type="EMBL" id="LR134155">
    <property type="protein sequence ID" value="VEA70133.1"/>
    <property type="molecule type" value="Genomic_DNA"/>
</dbReference>
<accession>A0A3S4GID6</accession>
<proteinExistence type="predicted"/>
<dbReference type="Pfam" id="PF21934">
    <property type="entry name" value="Yop-YscD_ppl_3rd"/>
    <property type="match status" value="1"/>
</dbReference>
<feature type="domain" description="YscD-like Bon-like" evidence="2">
    <location>
        <begin position="160"/>
        <end position="222"/>
    </location>
</feature>
<feature type="transmembrane region" description="Helical" evidence="1">
    <location>
        <begin position="120"/>
        <end position="138"/>
    </location>
</feature>
<dbReference type="STRING" id="61652.AXX16_1204"/>
<keyword evidence="1" id="KW-0812">Transmembrane</keyword>
<evidence type="ECO:0000256" key="1">
    <source>
        <dbReference type="SAM" id="Phobius"/>
    </source>
</evidence>
<dbReference type="AlphaFoldDB" id="A0A3S4GID6"/>
<dbReference type="Proteomes" id="UP000271603">
    <property type="component" value="Chromosome"/>
</dbReference>
<keyword evidence="1" id="KW-1133">Transmembrane helix</keyword>
<sequence length="283" mass="30913">MFELRVLSGYHCGAALPLSGASWRIGGDPQADLRLDGVDLAGLSYLLGCEDGVWRLSTEPASQETWTLEADTPFQLADVWLCVARAETPWHEAAALPAPAEASPAPPPAARRRLSGAMRGLVLGLFLLLSITVASWILQPTMAQTSAGEGRTASWNSVEELRAPLQQQLRERELIKQIRISKQGDGLLLSGELSKPQMAVFERMMARFYAHYGAAAPVKSAVRPQEKKLPFRIVQVTTGQRANIVTDDGQRVFIGDEVAGLRLAAITDDRIEFSGRDPLTVKW</sequence>
<dbReference type="InterPro" id="IPR053946">
    <property type="entry name" value="YscD_ppl_3rd"/>
</dbReference>
<evidence type="ECO:0000259" key="2">
    <source>
        <dbReference type="Pfam" id="PF21934"/>
    </source>
</evidence>
<name>A0A3S4GID6_SERRU</name>
<keyword evidence="1" id="KW-0472">Membrane</keyword>